<evidence type="ECO:0000313" key="2">
    <source>
        <dbReference type="EMBL" id="QHT80248.1"/>
    </source>
</evidence>
<sequence>MSAKMFQPKTTKEGKINSKYVDLLAEDPPIPSQLFGCYSFVSPDKIIKNRDVFMFEQFVKQWDCTKSLSMFSDFMQFVSHKYKINPESLMDDLSDFIKEEEVVLKRLNVESDFKQFLDKQETKLAEEYNKRNKFQTSVRGFINRGNFSSSEEAEQHAKKIRDRDPNHDIFVGRNFVWTPLDPDAYKTGRIEFLEEELNQLHHEKLKNEQHAKEEFDKRVYETKKKAIEANIKLAKESGNKLTQTMDEEGNLIGVRETVNFDEREVADDASKKKHEQRVISQSVPFSDNSN</sequence>
<dbReference type="InterPro" id="IPR043872">
    <property type="entry name" value="DUF5832"/>
</dbReference>
<name>A0A6C0HHY6_9ZZZZ</name>
<feature type="compositionally biased region" description="Polar residues" evidence="1">
    <location>
        <begin position="278"/>
        <end position="290"/>
    </location>
</feature>
<proteinExistence type="predicted"/>
<evidence type="ECO:0000256" key="1">
    <source>
        <dbReference type="SAM" id="MobiDB-lite"/>
    </source>
</evidence>
<dbReference type="EMBL" id="MN739966">
    <property type="protein sequence ID" value="QHT80248.1"/>
    <property type="molecule type" value="Genomic_DNA"/>
</dbReference>
<dbReference type="AlphaFoldDB" id="A0A6C0HHY6"/>
<organism evidence="2">
    <name type="scientific">viral metagenome</name>
    <dbReference type="NCBI Taxonomy" id="1070528"/>
    <lineage>
        <taxon>unclassified sequences</taxon>
        <taxon>metagenomes</taxon>
        <taxon>organismal metagenomes</taxon>
    </lineage>
</organism>
<dbReference type="Pfam" id="PF19150">
    <property type="entry name" value="DUF5832"/>
    <property type="match status" value="1"/>
</dbReference>
<accession>A0A6C0HHY6</accession>
<feature type="region of interest" description="Disordered" evidence="1">
    <location>
        <begin position="265"/>
        <end position="290"/>
    </location>
</feature>
<protein>
    <submittedName>
        <fullName evidence="2">Uncharacterized protein</fullName>
    </submittedName>
</protein>
<reference evidence="2" key="1">
    <citation type="journal article" date="2020" name="Nature">
        <title>Giant virus diversity and host interactions through global metagenomics.</title>
        <authorList>
            <person name="Schulz F."/>
            <person name="Roux S."/>
            <person name="Paez-Espino D."/>
            <person name="Jungbluth S."/>
            <person name="Walsh D.A."/>
            <person name="Denef V.J."/>
            <person name="McMahon K.D."/>
            <person name="Konstantinidis K.T."/>
            <person name="Eloe-Fadrosh E.A."/>
            <person name="Kyrpides N.C."/>
            <person name="Woyke T."/>
        </authorList>
    </citation>
    <scope>NUCLEOTIDE SEQUENCE</scope>
    <source>
        <strain evidence="2">GVMAG-M-3300023184-120</strain>
    </source>
</reference>